<accession>A0AAJ1MLC9</accession>
<dbReference type="InterPro" id="IPR012675">
    <property type="entry name" value="Beta-grasp_dom_sf"/>
</dbReference>
<reference evidence="1 2" key="1">
    <citation type="submission" date="2022-12" db="EMBL/GenBank/DDBJ databases">
        <title>Metagenome assembled genome from gulf of manar.</title>
        <authorList>
            <person name="Kohli P."/>
            <person name="Pk S."/>
            <person name="Venkata Ramana C."/>
            <person name="Sasikala C."/>
        </authorList>
    </citation>
    <scope>NUCLEOTIDE SEQUENCE [LARGE SCALE GENOMIC DNA]</scope>
    <source>
        <strain evidence="1">JB008</strain>
    </source>
</reference>
<evidence type="ECO:0008006" key="3">
    <source>
        <dbReference type="Google" id="ProtNLM"/>
    </source>
</evidence>
<dbReference type="Gene3D" id="3.10.20.30">
    <property type="match status" value="1"/>
</dbReference>
<proteinExistence type="predicted"/>
<evidence type="ECO:0000313" key="2">
    <source>
        <dbReference type="Proteomes" id="UP001221217"/>
    </source>
</evidence>
<organism evidence="1 2">
    <name type="scientific">Candidatus Thalassospirochaeta sargassi</name>
    <dbReference type="NCBI Taxonomy" id="3119039"/>
    <lineage>
        <taxon>Bacteria</taxon>
        <taxon>Pseudomonadati</taxon>
        <taxon>Spirochaetota</taxon>
        <taxon>Spirochaetia</taxon>
        <taxon>Spirochaetales</taxon>
        <taxon>Spirochaetaceae</taxon>
        <taxon>Candidatus Thalassospirochaeta</taxon>
    </lineage>
</organism>
<gene>
    <name evidence="1" type="ORF">PQJ61_13360</name>
</gene>
<dbReference type="Proteomes" id="UP001221217">
    <property type="component" value="Unassembled WGS sequence"/>
</dbReference>
<dbReference type="InterPro" id="IPR016155">
    <property type="entry name" value="Mopterin_synth/thiamin_S_b"/>
</dbReference>
<dbReference type="EMBL" id="JAQQAL010000032">
    <property type="protein sequence ID" value="MDC7227746.1"/>
    <property type="molecule type" value="Genomic_DNA"/>
</dbReference>
<name>A0AAJ1MLC9_9SPIO</name>
<evidence type="ECO:0000313" key="1">
    <source>
        <dbReference type="EMBL" id="MDC7227746.1"/>
    </source>
</evidence>
<dbReference type="AlphaFoldDB" id="A0AAJ1MLC9"/>
<sequence length="91" mass="9956">MKVRLSFDTFFETITGIDSVDIDIPEGSTVGDAVDVFLSDKSEIKNKMNDKKLFLLGDLRAIYHIAGTVVKKDHPLTGGDNLKILKAFIGG</sequence>
<comment type="caution">
    <text evidence="1">The sequence shown here is derived from an EMBL/GenBank/DDBJ whole genome shotgun (WGS) entry which is preliminary data.</text>
</comment>
<dbReference type="SUPFAM" id="SSF54285">
    <property type="entry name" value="MoaD/ThiS"/>
    <property type="match status" value="1"/>
</dbReference>
<protein>
    <recommendedName>
        <fullName evidence="3">MoaD/ThiS family protein</fullName>
    </recommendedName>
</protein>